<dbReference type="InterPro" id="IPR029710">
    <property type="entry name" value="LIG4"/>
</dbReference>
<dbReference type="FunFam" id="1.10.3260.10:FF:000005">
    <property type="entry name" value="DNA ligase"/>
    <property type="match status" value="1"/>
</dbReference>
<keyword evidence="5" id="KW-0479">Metal-binding</keyword>
<evidence type="ECO:0000256" key="10">
    <source>
        <dbReference type="ARBA" id="ARBA00022842"/>
    </source>
</evidence>
<dbReference type="CDD" id="cd17722">
    <property type="entry name" value="BRCT_DNA_ligase_IV_rpt1"/>
    <property type="match status" value="1"/>
</dbReference>
<dbReference type="Gene3D" id="2.40.50.140">
    <property type="entry name" value="Nucleic acid-binding proteins"/>
    <property type="match status" value="1"/>
</dbReference>
<dbReference type="Gene3D" id="1.10.3260.10">
    <property type="entry name" value="DNA ligase, ATP-dependent, N-terminal domain"/>
    <property type="match status" value="1"/>
</dbReference>
<reference evidence="20" key="1">
    <citation type="submission" date="2022-06" db="EMBL/GenBank/DDBJ databases">
        <title>Uncovering the hologenomic basis of an extraordinary plant invasion.</title>
        <authorList>
            <person name="Bieker V.C."/>
            <person name="Martin M.D."/>
            <person name="Gilbert T."/>
            <person name="Hodgins K."/>
            <person name="Battlay P."/>
            <person name="Petersen B."/>
            <person name="Wilson J."/>
        </authorList>
    </citation>
    <scope>NUCLEOTIDE SEQUENCE</scope>
    <source>
        <strain evidence="20">AA19_3_7</strain>
        <tissue evidence="20">Leaf</tissue>
    </source>
</reference>
<keyword evidence="6" id="KW-0677">Repeat</keyword>
<evidence type="ECO:0000256" key="6">
    <source>
        <dbReference type="ARBA" id="ARBA00022737"/>
    </source>
</evidence>
<dbReference type="GO" id="GO:0003910">
    <property type="term" value="F:DNA ligase (ATP) activity"/>
    <property type="evidence" value="ECO:0007669"/>
    <property type="project" value="UniProtKB-EC"/>
</dbReference>
<dbReference type="Gene3D" id="3.40.50.10190">
    <property type="entry name" value="BRCT domain"/>
    <property type="match status" value="2"/>
</dbReference>
<keyword evidence="21" id="KW-1185">Reference proteome</keyword>
<keyword evidence="11 15" id="KW-0233">DNA recombination</keyword>
<dbReference type="InterPro" id="IPR036599">
    <property type="entry name" value="DNA_ligase_N_sf"/>
</dbReference>
<dbReference type="EMBL" id="JAMZMK010006846">
    <property type="protein sequence ID" value="KAI7747090.1"/>
    <property type="molecule type" value="Genomic_DNA"/>
</dbReference>
<dbReference type="SUPFAM" id="SSF52113">
    <property type="entry name" value="BRCT domain"/>
    <property type="match status" value="2"/>
</dbReference>
<dbReference type="CDD" id="cd07968">
    <property type="entry name" value="OBF_DNA_ligase_IV"/>
    <property type="match status" value="1"/>
</dbReference>
<evidence type="ECO:0000256" key="1">
    <source>
        <dbReference type="ARBA" id="ARBA00001946"/>
    </source>
</evidence>
<comment type="similarity">
    <text evidence="3 16">Belongs to the ATP-dependent DNA ligase family.</text>
</comment>
<evidence type="ECO:0000256" key="12">
    <source>
        <dbReference type="ARBA" id="ARBA00023204"/>
    </source>
</evidence>
<keyword evidence="12 15" id="KW-0234">DNA repair</keyword>
<dbReference type="SUPFAM" id="SSF117018">
    <property type="entry name" value="ATP-dependent DNA ligase DNA-binding domain"/>
    <property type="match status" value="1"/>
</dbReference>
<dbReference type="InterPro" id="IPR044125">
    <property type="entry name" value="Adenylation_DNA_ligase_IV"/>
</dbReference>
<feature type="compositionally biased region" description="Basic and acidic residues" evidence="17">
    <location>
        <begin position="605"/>
        <end position="624"/>
    </location>
</feature>
<dbReference type="PROSITE" id="PS50160">
    <property type="entry name" value="DNA_LIGASE_A3"/>
    <property type="match status" value="1"/>
</dbReference>
<dbReference type="Pfam" id="PF16589">
    <property type="entry name" value="BRCT_2"/>
    <property type="match status" value="1"/>
</dbReference>
<evidence type="ECO:0000256" key="17">
    <source>
        <dbReference type="SAM" id="MobiDB-lite"/>
    </source>
</evidence>
<feature type="compositionally biased region" description="Basic and acidic residues" evidence="17">
    <location>
        <begin position="1002"/>
        <end position="1013"/>
    </location>
</feature>
<dbReference type="InterPro" id="IPR036420">
    <property type="entry name" value="BRCT_dom_sf"/>
</dbReference>
<evidence type="ECO:0000259" key="18">
    <source>
        <dbReference type="PROSITE" id="PS50160"/>
    </source>
</evidence>
<evidence type="ECO:0000256" key="8">
    <source>
        <dbReference type="ARBA" id="ARBA00022763"/>
    </source>
</evidence>
<feature type="region of interest" description="Disordered" evidence="17">
    <location>
        <begin position="1046"/>
        <end position="1080"/>
    </location>
</feature>
<dbReference type="SUPFAM" id="SSF56091">
    <property type="entry name" value="DNA ligase/mRNA capping enzyme, catalytic domain"/>
    <property type="match status" value="1"/>
</dbReference>
<dbReference type="GO" id="GO:0006297">
    <property type="term" value="P:nucleotide-excision repair, DNA gap filling"/>
    <property type="evidence" value="ECO:0007669"/>
    <property type="project" value="TreeGrafter"/>
</dbReference>
<keyword evidence="13" id="KW-0539">Nucleus</keyword>
<dbReference type="GO" id="GO:0071897">
    <property type="term" value="P:DNA biosynthetic process"/>
    <property type="evidence" value="ECO:0007669"/>
    <property type="project" value="InterPro"/>
</dbReference>
<dbReference type="InterPro" id="IPR001357">
    <property type="entry name" value="BRCT_dom"/>
</dbReference>
<dbReference type="PANTHER" id="PTHR45997:SF1">
    <property type="entry name" value="DNA LIGASE 4"/>
    <property type="match status" value="1"/>
</dbReference>
<dbReference type="GO" id="GO:0005524">
    <property type="term" value="F:ATP binding"/>
    <property type="evidence" value="ECO:0007669"/>
    <property type="project" value="UniProtKB-KW"/>
</dbReference>
<comment type="catalytic activity">
    <reaction evidence="14 15">
        <text>ATP + (deoxyribonucleotide)n-3'-hydroxyl + 5'-phospho-(deoxyribonucleotide)m = (deoxyribonucleotide)n+m + AMP + diphosphate.</text>
        <dbReference type="EC" id="6.5.1.1"/>
    </reaction>
</comment>
<dbReference type="Proteomes" id="UP001206925">
    <property type="component" value="Unassembled WGS sequence"/>
</dbReference>
<dbReference type="Gene3D" id="3.30.470.30">
    <property type="entry name" value="DNA ligase/mRNA capping enzyme"/>
    <property type="match status" value="1"/>
</dbReference>
<evidence type="ECO:0000256" key="4">
    <source>
        <dbReference type="ARBA" id="ARBA00022598"/>
    </source>
</evidence>
<evidence type="ECO:0000256" key="11">
    <source>
        <dbReference type="ARBA" id="ARBA00023172"/>
    </source>
</evidence>
<dbReference type="InterPro" id="IPR016059">
    <property type="entry name" value="DNA_ligase_ATP-dep_CS"/>
</dbReference>
<feature type="compositionally biased region" description="Basic residues" evidence="17">
    <location>
        <begin position="914"/>
        <end position="941"/>
    </location>
</feature>
<feature type="domain" description="ATP-dependent DNA ligase family profile" evidence="18">
    <location>
        <begin position="334"/>
        <end position="472"/>
    </location>
</feature>
<dbReference type="InterPro" id="IPR012308">
    <property type="entry name" value="DNA_ligase_ATP-dep_N"/>
</dbReference>
<dbReference type="SUPFAM" id="SSF50249">
    <property type="entry name" value="Nucleic acid-binding proteins"/>
    <property type="match status" value="1"/>
</dbReference>
<evidence type="ECO:0000256" key="14">
    <source>
        <dbReference type="ARBA" id="ARBA00034003"/>
    </source>
</evidence>
<dbReference type="GO" id="GO:0032807">
    <property type="term" value="C:DNA ligase IV complex"/>
    <property type="evidence" value="ECO:0007669"/>
    <property type="project" value="TreeGrafter"/>
</dbReference>
<evidence type="ECO:0000256" key="7">
    <source>
        <dbReference type="ARBA" id="ARBA00022741"/>
    </source>
</evidence>
<evidence type="ECO:0000256" key="5">
    <source>
        <dbReference type="ARBA" id="ARBA00022723"/>
    </source>
</evidence>
<protein>
    <recommendedName>
        <fullName evidence="15">DNA ligase</fullName>
        <ecNumber evidence="15">6.5.1.1</ecNumber>
    </recommendedName>
</protein>
<dbReference type="GO" id="GO:0003677">
    <property type="term" value="F:DNA binding"/>
    <property type="evidence" value="ECO:0007669"/>
    <property type="project" value="InterPro"/>
</dbReference>
<comment type="subcellular location">
    <subcellularLocation>
        <location evidence="2">Nucleus</location>
    </subcellularLocation>
</comment>
<dbReference type="NCBIfam" id="TIGR00574">
    <property type="entry name" value="dnl1"/>
    <property type="match status" value="1"/>
</dbReference>
<dbReference type="Pfam" id="PF01068">
    <property type="entry name" value="DNA_ligase_A_M"/>
    <property type="match status" value="1"/>
</dbReference>
<comment type="caution">
    <text evidence="20">The sequence shown here is derived from an EMBL/GenBank/DDBJ whole genome shotgun (WGS) entry which is preliminary data.</text>
</comment>
<dbReference type="GO" id="GO:0006310">
    <property type="term" value="P:DNA recombination"/>
    <property type="evidence" value="ECO:0007669"/>
    <property type="project" value="UniProtKB-KW"/>
</dbReference>
<evidence type="ECO:0000259" key="19">
    <source>
        <dbReference type="PROSITE" id="PS50172"/>
    </source>
</evidence>
<dbReference type="GO" id="GO:0046872">
    <property type="term" value="F:metal ion binding"/>
    <property type="evidence" value="ECO:0007669"/>
    <property type="project" value="UniProtKB-KW"/>
</dbReference>
<evidence type="ECO:0000256" key="2">
    <source>
        <dbReference type="ARBA" id="ARBA00004123"/>
    </source>
</evidence>
<dbReference type="InterPro" id="IPR012340">
    <property type="entry name" value="NA-bd_OB-fold"/>
</dbReference>
<dbReference type="InterPro" id="IPR012310">
    <property type="entry name" value="DNA_ligase_ATP-dep_cent"/>
</dbReference>
<dbReference type="CDD" id="cd07903">
    <property type="entry name" value="Adenylation_DNA_ligase_IV"/>
    <property type="match status" value="1"/>
</dbReference>
<dbReference type="SMART" id="SM00292">
    <property type="entry name" value="BRCT"/>
    <property type="match status" value="2"/>
</dbReference>
<dbReference type="PANTHER" id="PTHR45997">
    <property type="entry name" value="DNA LIGASE 4"/>
    <property type="match status" value="1"/>
</dbReference>
<dbReference type="InterPro" id="IPR000977">
    <property type="entry name" value="DNA_ligase_ATP-dep"/>
</dbReference>
<dbReference type="PROSITE" id="PS00333">
    <property type="entry name" value="DNA_LIGASE_A2"/>
    <property type="match status" value="1"/>
</dbReference>
<dbReference type="GO" id="GO:0006303">
    <property type="term" value="P:double-strand break repair via nonhomologous end joining"/>
    <property type="evidence" value="ECO:0007669"/>
    <property type="project" value="TreeGrafter"/>
</dbReference>
<comment type="cofactor">
    <cofactor evidence="1">
        <name>Mg(2+)</name>
        <dbReference type="ChEBI" id="CHEBI:18420"/>
    </cofactor>
</comment>
<feature type="region of interest" description="Disordered" evidence="17">
    <location>
        <begin position="599"/>
        <end position="626"/>
    </location>
</feature>
<proteinExistence type="inferred from homology"/>
<evidence type="ECO:0000256" key="16">
    <source>
        <dbReference type="RuleBase" id="RU004196"/>
    </source>
</evidence>
<feature type="region of interest" description="Disordered" evidence="17">
    <location>
        <begin position="898"/>
        <end position="943"/>
    </location>
</feature>
<evidence type="ECO:0000256" key="15">
    <source>
        <dbReference type="RuleBase" id="RU000617"/>
    </source>
</evidence>
<dbReference type="Pfam" id="PF04675">
    <property type="entry name" value="DNA_ligase_A_N"/>
    <property type="match status" value="1"/>
</dbReference>
<dbReference type="InterPro" id="IPR012309">
    <property type="entry name" value="DNA_ligase_ATP-dep_C"/>
</dbReference>
<sequence length="1089" mass="124218">MSGETKFSVMCSLFNWIHKSKSSKQKRSKFRKFLDTYCKPSDYFSAIRLILPNLDRERGSYGLKESVLATCIIDALGMSRESADAVRLINWRKGGAKTGVNVGNFSLVASEVLQRRQGMMSGGLTIKELNDLLDRLASNENRAEKTSVLSDLIKKTNAQEMKWIVMIILKDLKLGISEKSIFHEFHPDAEDLFNVTCDLKLVCERLRDRHQRHKRQDIEVGKAVRPQLALRVANAASAWKKLHGKEVVIECKFDGDRIQIHKNGQEIHFFSRNFLDHSEYTHGMSNVIMENVLVDRCILDGEMLVWDTSTDRFAEFGSNQEIAKAAKEGLANVAFDILYVGDTSVIHQTLKERHELLKKVVKPVKGRLEILVPDGGLNVHTTAGEPCWSRVARNVDDVETFFKRTIENRDEGIVLKDLESKWEPSDRSGKWLKLKPDYVRAGSDLDVLIIGGYYGSGRRGGQVAQFLVGLAERPAPNTYPRRFVSFCRVGTGLSDEELDAVVNKLKPYFRKYEYPKKGPPSYYKVTNNSKERPDVWIDSPEKSLILSITSDIRTIRSEVFAAPYSLRFPRIDKVRDDKPWHECLDVESFVELVHSSNHTTQWGESHGHENKSKRSKSRTADKKSGSLVPSHLLQTDVSHIKGETLIFSNMMFYFANVPSSHSLDSLHKMVAENGGTFSMNLNNAVTHCIAAESRGIKFQAAKRHGDVIHYSWLMDCCSQKKLVPLQPKYFLVLSESSKKKLQEEIDEYSDSYFLDIDIKDLEQLLANINRSEESKTIDYYKKKYCPLDKWSRFSGCCMYFYTPANCPSLDWEALLQLTMRRMKLEVCFNGGKVSDCISDATHFVAMSLPGFNVDFDTIVKSFSPSERRHIRNTSLHLVNCQWLEDCFEKDQMLQEEEYSLRPTGLSESTLSEKRKGRPTKTKINTRRKTGPTQPRRTRARSGNKAVKIHEYVSDEDDASLEESYVKGDDEEKHHELMQDDAIIEDTEPLEKGINDTQPTTEYVDKRGDSNAATNERECDKLEIMVDPVQAMLLDMIPSLEPKIKETTVFDPPVPRTEIPSLDSNPNPNPGPSKKKKVSYRDLAMNWLKD</sequence>
<keyword evidence="10" id="KW-0460">Magnesium</keyword>
<keyword evidence="8 15" id="KW-0227">DNA damage</keyword>
<accession>A0AAD5CTN0</accession>
<feature type="domain" description="BRCT" evidence="19">
    <location>
        <begin position="642"/>
        <end position="730"/>
    </location>
</feature>
<dbReference type="FunFam" id="2.40.50.140:FF:000173">
    <property type="entry name" value="DNA ligase"/>
    <property type="match status" value="1"/>
</dbReference>
<dbReference type="Pfam" id="PF04679">
    <property type="entry name" value="DNA_ligase_A_C"/>
    <property type="match status" value="1"/>
</dbReference>
<dbReference type="FunFam" id="3.40.50.10190:FF:000072">
    <property type="entry name" value="DNA ligase"/>
    <property type="match status" value="1"/>
</dbReference>
<keyword evidence="4 15" id="KW-0436">Ligase</keyword>
<dbReference type="AlphaFoldDB" id="A0AAD5CTN0"/>
<gene>
    <name evidence="20" type="ORF">M8C21_002526</name>
</gene>
<evidence type="ECO:0000313" key="21">
    <source>
        <dbReference type="Proteomes" id="UP001206925"/>
    </source>
</evidence>
<evidence type="ECO:0000313" key="20">
    <source>
        <dbReference type="EMBL" id="KAI7747090.1"/>
    </source>
</evidence>
<keyword evidence="9 15" id="KW-0067">ATP-binding</keyword>
<evidence type="ECO:0000256" key="3">
    <source>
        <dbReference type="ARBA" id="ARBA00007572"/>
    </source>
</evidence>
<feature type="domain" description="BRCT" evidence="19">
    <location>
        <begin position="830"/>
        <end position="900"/>
    </location>
</feature>
<evidence type="ECO:0000256" key="9">
    <source>
        <dbReference type="ARBA" id="ARBA00022840"/>
    </source>
</evidence>
<evidence type="ECO:0000256" key="13">
    <source>
        <dbReference type="ARBA" id="ARBA00023242"/>
    </source>
</evidence>
<name>A0AAD5CTN0_AMBAR</name>
<organism evidence="20 21">
    <name type="scientific">Ambrosia artemisiifolia</name>
    <name type="common">Common ragweed</name>
    <dbReference type="NCBI Taxonomy" id="4212"/>
    <lineage>
        <taxon>Eukaryota</taxon>
        <taxon>Viridiplantae</taxon>
        <taxon>Streptophyta</taxon>
        <taxon>Embryophyta</taxon>
        <taxon>Tracheophyta</taxon>
        <taxon>Spermatophyta</taxon>
        <taxon>Magnoliopsida</taxon>
        <taxon>eudicotyledons</taxon>
        <taxon>Gunneridae</taxon>
        <taxon>Pentapetalae</taxon>
        <taxon>asterids</taxon>
        <taxon>campanulids</taxon>
        <taxon>Asterales</taxon>
        <taxon>Asteraceae</taxon>
        <taxon>Asteroideae</taxon>
        <taxon>Heliantheae alliance</taxon>
        <taxon>Heliantheae</taxon>
        <taxon>Ambrosia</taxon>
    </lineage>
</organism>
<dbReference type="PROSITE" id="PS50172">
    <property type="entry name" value="BRCT"/>
    <property type="match status" value="2"/>
</dbReference>
<keyword evidence="7 15" id="KW-0547">Nucleotide-binding</keyword>
<dbReference type="EC" id="6.5.1.1" evidence="15"/>
<dbReference type="PROSITE" id="PS00697">
    <property type="entry name" value="DNA_LIGASE_A1"/>
    <property type="match status" value="1"/>
</dbReference>
<feature type="region of interest" description="Disordered" evidence="17">
    <location>
        <begin position="983"/>
        <end position="1013"/>
    </location>
</feature>